<dbReference type="InterPro" id="IPR046665">
    <property type="entry name" value="DUF6774"/>
</dbReference>
<proteinExistence type="predicted"/>
<dbReference type="Pfam" id="PF20564">
    <property type="entry name" value="DUF6774"/>
    <property type="match status" value="1"/>
</dbReference>
<accession>A0A2S6HUY4</accession>
<sequence length="75" mass="8301">MQSCELVTLVSSIACCLAQGRTAEEVALLSCIFSQLSDTLETIAAHQALCCGNDKNDNINDDIFFGFQSERRRER</sequence>
<feature type="domain" description="DUF6774" evidence="1">
    <location>
        <begin position="24"/>
        <end position="50"/>
    </location>
</feature>
<keyword evidence="3" id="KW-1185">Reference proteome</keyword>
<comment type="caution">
    <text evidence="2">The sequence shown here is derived from an EMBL/GenBank/DDBJ whole genome shotgun (WGS) entry which is preliminary data.</text>
</comment>
<name>A0A2S6HUY4_9FIRM</name>
<reference evidence="2 3" key="1">
    <citation type="submission" date="2018-02" db="EMBL/GenBank/DDBJ databases">
        <title>Genomic Encyclopedia of Archaeal and Bacterial Type Strains, Phase II (KMG-II): from individual species to whole genera.</title>
        <authorList>
            <person name="Goeker M."/>
        </authorList>
    </citation>
    <scope>NUCLEOTIDE SEQUENCE [LARGE SCALE GENOMIC DNA]</scope>
    <source>
        <strain evidence="2 3">DSM 3808</strain>
    </source>
</reference>
<dbReference type="AlphaFoldDB" id="A0A2S6HUY4"/>
<dbReference type="EMBL" id="PTJA01000004">
    <property type="protein sequence ID" value="PPK81650.1"/>
    <property type="molecule type" value="Genomic_DNA"/>
</dbReference>
<dbReference type="RefSeq" id="WP_104436729.1">
    <property type="nucleotide sequence ID" value="NZ_PTJA01000004.1"/>
</dbReference>
<evidence type="ECO:0000313" key="2">
    <source>
        <dbReference type="EMBL" id="PPK81650.1"/>
    </source>
</evidence>
<dbReference type="Proteomes" id="UP000237749">
    <property type="component" value="Unassembled WGS sequence"/>
</dbReference>
<evidence type="ECO:0000259" key="1">
    <source>
        <dbReference type="Pfam" id="PF20564"/>
    </source>
</evidence>
<evidence type="ECO:0000313" key="3">
    <source>
        <dbReference type="Proteomes" id="UP000237749"/>
    </source>
</evidence>
<organism evidence="2 3">
    <name type="scientific">Lacrimispora xylanisolvens</name>
    <dbReference type="NCBI Taxonomy" id="384636"/>
    <lineage>
        <taxon>Bacteria</taxon>
        <taxon>Bacillati</taxon>
        <taxon>Bacillota</taxon>
        <taxon>Clostridia</taxon>
        <taxon>Lachnospirales</taxon>
        <taxon>Lachnospiraceae</taxon>
        <taxon>Lacrimispora</taxon>
    </lineage>
</organism>
<gene>
    <name evidence="2" type="ORF">BXY41_104453</name>
</gene>
<protein>
    <recommendedName>
        <fullName evidence="1">DUF6774 domain-containing protein</fullName>
    </recommendedName>
</protein>